<name>A0ABY8GYM5_9BURK</name>
<dbReference type="EMBL" id="CP121261">
    <property type="protein sequence ID" value="WFP09574.1"/>
    <property type="molecule type" value="Genomic_DNA"/>
</dbReference>
<proteinExistence type="predicted"/>
<reference evidence="1 2" key="1">
    <citation type="submission" date="2023-03" db="EMBL/GenBank/DDBJ databases">
        <title>Achromobacter spanius LIG8.</title>
        <authorList>
            <person name="Shrestha S."/>
        </authorList>
    </citation>
    <scope>NUCLEOTIDE SEQUENCE [LARGE SCALE GENOMIC DNA]</scope>
    <source>
        <strain evidence="1 2">LIG8</strain>
    </source>
</reference>
<keyword evidence="2" id="KW-1185">Reference proteome</keyword>
<dbReference type="Proteomes" id="UP001214170">
    <property type="component" value="Chromosome"/>
</dbReference>
<dbReference type="RefSeq" id="WP_268077668.1">
    <property type="nucleotide sequence ID" value="NZ_CP106885.1"/>
</dbReference>
<gene>
    <name evidence="1" type="ORF">P8T11_06775</name>
</gene>
<evidence type="ECO:0000313" key="1">
    <source>
        <dbReference type="EMBL" id="WFP09574.1"/>
    </source>
</evidence>
<evidence type="ECO:0000313" key="2">
    <source>
        <dbReference type="Proteomes" id="UP001214170"/>
    </source>
</evidence>
<organism evidence="1 2">
    <name type="scientific">Achromobacter spanius</name>
    <dbReference type="NCBI Taxonomy" id="217203"/>
    <lineage>
        <taxon>Bacteria</taxon>
        <taxon>Pseudomonadati</taxon>
        <taxon>Pseudomonadota</taxon>
        <taxon>Betaproteobacteria</taxon>
        <taxon>Burkholderiales</taxon>
        <taxon>Alcaligenaceae</taxon>
        <taxon>Achromobacter</taxon>
    </lineage>
</organism>
<accession>A0ABY8GYM5</accession>
<sequence length="256" mass="28857">MSPPRSRFYRERLAELHQQLMLHPVVHQHLNGQQIRFDGIRLLPDNVFSMPFGDISVLELTHLLSIFNGSRVHQQAERKAGPDDAPAGLYFTVINNRLIQAPYKNRIGLYTEQSRPPRAARYALHIDYYYLNASLAPRYLGRIAFALCAITAYLWGLSKISLIAAGGIGYPDRYIGYQIWPRLGFDARLLPEETSGEARLSECATVQEVLAADEAWWIRKGTQRLMVFDLAPHSASWEKLVPCFGTKVMSGGGLNG</sequence>
<protein>
    <submittedName>
        <fullName evidence="1">Uncharacterized protein</fullName>
    </submittedName>
</protein>